<feature type="compositionally biased region" description="Basic residues" evidence="6">
    <location>
        <begin position="188"/>
        <end position="197"/>
    </location>
</feature>
<sequence length="197" mass="20482">MKLNEIRDNEGATKKRMRVGRGPGSGKGKTAGRGVKGQNSRSGGGKVGFEGGQMPLYMRMPKRGFNVPNAPKLAEVNLWRLQEAIDGGKLDAKAEINGAALVAAGVIRRVKDGVRVLGEGELKAKLNLVVWSASAGAIKAVEAAGGSVKQERIEAEAKAAARLEKRNAARGKAPAPKAPLGDANKVSARAKRAAAKA</sequence>
<keyword evidence="4" id="KW-0699">rRNA-binding</keyword>
<evidence type="ECO:0000259" key="7">
    <source>
        <dbReference type="Pfam" id="PF00828"/>
    </source>
</evidence>
<proteinExistence type="inferred from homology"/>
<keyword evidence="2 4" id="KW-0689">Ribosomal protein</keyword>
<evidence type="ECO:0000256" key="4">
    <source>
        <dbReference type="HAMAP-Rule" id="MF_01341"/>
    </source>
</evidence>
<dbReference type="GO" id="GO:0022625">
    <property type="term" value="C:cytosolic large ribosomal subunit"/>
    <property type="evidence" value="ECO:0007669"/>
    <property type="project" value="TreeGrafter"/>
</dbReference>
<comment type="subunit">
    <text evidence="4">Part of the 50S ribosomal subunit.</text>
</comment>
<feature type="region of interest" description="Disordered" evidence="6">
    <location>
        <begin position="164"/>
        <end position="197"/>
    </location>
</feature>
<dbReference type="KEGG" id="bne:DA69_07460"/>
<dbReference type="InterPro" id="IPR001196">
    <property type="entry name" value="Ribosomal_uL15_CS"/>
</dbReference>
<dbReference type="InterPro" id="IPR021131">
    <property type="entry name" value="Ribosomal_uL15/eL18"/>
</dbReference>
<dbReference type="STRING" id="588932.DA69_07460"/>
<protein>
    <recommendedName>
        <fullName evidence="4">Large ribosomal subunit protein uL15</fullName>
    </recommendedName>
</protein>
<feature type="region of interest" description="Disordered" evidence="6">
    <location>
        <begin position="1"/>
        <end position="48"/>
    </location>
</feature>
<dbReference type="NCBIfam" id="TIGR01071">
    <property type="entry name" value="rplO_bact"/>
    <property type="match status" value="1"/>
</dbReference>
<dbReference type="AlphaFoldDB" id="A0A172Y5T9"/>
<accession>A0A172Y5T9</accession>
<dbReference type="SUPFAM" id="SSF52080">
    <property type="entry name" value="Ribosomal proteins L15p and L18e"/>
    <property type="match status" value="1"/>
</dbReference>
<dbReference type="PANTHER" id="PTHR12934:SF11">
    <property type="entry name" value="LARGE RIBOSOMAL SUBUNIT PROTEIN UL15M"/>
    <property type="match status" value="1"/>
</dbReference>
<dbReference type="GO" id="GO:0003735">
    <property type="term" value="F:structural constituent of ribosome"/>
    <property type="evidence" value="ECO:0007669"/>
    <property type="project" value="InterPro"/>
</dbReference>
<feature type="compositionally biased region" description="Low complexity" evidence="6">
    <location>
        <begin position="170"/>
        <end position="179"/>
    </location>
</feature>
<feature type="compositionally biased region" description="Gly residues" evidence="6">
    <location>
        <begin position="21"/>
        <end position="35"/>
    </location>
</feature>
<dbReference type="GO" id="GO:0006412">
    <property type="term" value="P:translation"/>
    <property type="evidence" value="ECO:0007669"/>
    <property type="project" value="UniProtKB-UniRule"/>
</dbReference>
<dbReference type="PROSITE" id="PS00475">
    <property type="entry name" value="RIBOSOMAL_L15"/>
    <property type="match status" value="1"/>
</dbReference>
<dbReference type="PANTHER" id="PTHR12934">
    <property type="entry name" value="50S RIBOSOMAL PROTEIN L15"/>
    <property type="match status" value="1"/>
</dbReference>
<dbReference type="InterPro" id="IPR030878">
    <property type="entry name" value="Ribosomal_uL15"/>
</dbReference>
<comment type="function">
    <text evidence="4">Binds to the 23S rRNA.</text>
</comment>
<evidence type="ECO:0000256" key="1">
    <source>
        <dbReference type="ARBA" id="ARBA00007320"/>
    </source>
</evidence>
<dbReference type="EMBL" id="CP015614">
    <property type="protein sequence ID" value="ANF54591.1"/>
    <property type="molecule type" value="Genomic_DNA"/>
</dbReference>
<evidence type="ECO:0000313" key="8">
    <source>
        <dbReference type="EMBL" id="ANF54591.1"/>
    </source>
</evidence>
<dbReference type="Pfam" id="PF00828">
    <property type="entry name" value="Ribosomal_L27A"/>
    <property type="match status" value="1"/>
</dbReference>
<dbReference type="Gene3D" id="3.100.10.10">
    <property type="match status" value="1"/>
</dbReference>
<organism evidence="8 9">
    <name type="scientific">Brevundimonas naejangsanensis</name>
    <dbReference type="NCBI Taxonomy" id="588932"/>
    <lineage>
        <taxon>Bacteria</taxon>
        <taxon>Pseudomonadati</taxon>
        <taxon>Pseudomonadota</taxon>
        <taxon>Alphaproteobacteria</taxon>
        <taxon>Caulobacterales</taxon>
        <taxon>Caulobacteraceae</taxon>
        <taxon>Brevundimonas</taxon>
    </lineage>
</organism>
<gene>
    <name evidence="4" type="primary">rplO</name>
    <name evidence="8" type="ORF">DA69_07460</name>
</gene>
<evidence type="ECO:0000256" key="2">
    <source>
        <dbReference type="ARBA" id="ARBA00022980"/>
    </source>
</evidence>
<keyword evidence="9" id="KW-1185">Reference proteome</keyword>
<dbReference type="InterPro" id="IPR005749">
    <property type="entry name" value="Ribosomal_uL15_bac-type"/>
</dbReference>
<evidence type="ECO:0000256" key="6">
    <source>
        <dbReference type="SAM" id="MobiDB-lite"/>
    </source>
</evidence>
<dbReference type="HAMAP" id="MF_01341">
    <property type="entry name" value="Ribosomal_uL15"/>
    <property type="match status" value="1"/>
</dbReference>
<evidence type="ECO:0000313" key="9">
    <source>
        <dbReference type="Proteomes" id="UP000077603"/>
    </source>
</evidence>
<dbReference type="InterPro" id="IPR036227">
    <property type="entry name" value="Ribosomal_uL15/eL18_sf"/>
</dbReference>
<keyword evidence="3 4" id="KW-0687">Ribonucleoprotein</keyword>
<dbReference type="eggNOG" id="COG0200">
    <property type="taxonomic scope" value="Bacteria"/>
</dbReference>
<comment type="similarity">
    <text evidence="1 4 5">Belongs to the universal ribosomal protein uL15 family.</text>
</comment>
<reference evidence="8 9" key="1">
    <citation type="journal article" date="2014" name="Genome Announc.">
        <title>Genome Sequence of a Promising Hydrogen-Producing Facultative Anaerobic Bacterium, Brevundimonas naejangsanensis Strain B1.</title>
        <authorList>
            <person name="Su H."/>
            <person name="Zhang T."/>
            <person name="Bao M."/>
            <person name="Jiang Y."/>
            <person name="Wang Y."/>
            <person name="Tan T."/>
        </authorList>
    </citation>
    <scope>NUCLEOTIDE SEQUENCE [LARGE SCALE GENOMIC DNA]</scope>
    <source>
        <strain evidence="8 9">B1</strain>
    </source>
</reference>
<dbReference type="Proteomes" id="UP000077603">
    <property type="component" value="Chromosome"/>
</dbReference>
<name>A0A172Y5T9_9CAUL</name>
<dbReference type="OrthoDB" id="9810293at2"/>
<keyword evidence="4" id="KW-0694">RNA-binding</keyword>
<feature type="compositionally biased region" description="Basic and acidic residues" evidence="6">
    <location>
        <begin position="1"/>
        <end position="13"/>
    </location>
</feature>
<dbReference type="GO" id="GO:0019843">
    <property type="term" value="F:rRNA binding"/>
    <property type="evidence" value="ECO:0007669"/>
    <property type="project" value="UniProtKB-UniRule"/>
</dbReference>
<feature type="domain" description="Large ribosomal subunit protein uL15/eL18" evidence="7">
    <location>
        <begin position="75"/>
        <end position="148"/>
    </location>
</feature>
<evidence type="ECO:0000256" key="3">
    <source>
        <dbReference type="ARBA" id="ARBA00023274"/>
    </source>
</evidence>
<evidence type="ECO:0000256" key="5">
    <source>
        <dbReference type="RuleBase" id="RU003888"/>
    </source>
</evidence>